<evidence type="ECO:0000256" key="1">
    <source>
        <dbReference type="ARBA" id="ARBA00009986"/>
    </source>
</evidence>
<dbReference type="PANTHER" id="PTHR42991">
    <property type="entry name" value="ALDEHYDE DEHYDROGENASE"/>
    <property type="match status" value="1"/>
</dbReference>
<dbReference type="Gene3D" id="3.40.309.10">
    <property type="entry name" value="Aldehyde Dehydrogenase, Chain A, domain 2"/>
    <property type="match status" value="1"/>
</dbReference>
<dbReference type="Gene3D" id="3.40.605.10">
    <property type="entry name" value="Aldehyde Dehydrogenase, Chain A, domain 1"/>
    <property type="match status" value="1"/>
</dbReference>
<dbReference type="Proteomes" id="UP000235114">
    <property type="component" value="Unassembled WGS sequence"/>
</dbReference>
<dbReference type="CDD" id="cd07149">
    <property type="entry name" value="ALDH_y4uC"/>
    <property type="match status" value="1"/>
</dbReference>
<keyword evidence="7" id="KW-1185">Reference proteome</keyword>
<dbReference type="AlphaFoldDB" id="A0A2N5GMA1"/>
<evidence type="ECO:0000256" key="2">
    <source>
        <dbReference type="ARBA" id="ARBA00023002"/>
    </source>
</evidence>
<evidence type="ECO:0000259" key="3">
    <source>
        <dbReference type="Pfam" id="PF00171"/>
    </source>
</evidence>
<dbReference type="RefSeq" id="WP_101577401.1">
    <property type="nucleotide sequence ID" value="NZ_PGVA01000024.1"/>
</dbReference>
<name>A0A2N5GMA1_9BACI</name>
<dbReference type="GO" id="GO:0008911">
    <property type="term" value="F:lactaldehyde dehydrogenase (NAD+) activity"/>
    <property type="evidence" value="ECO:0007669"/>
    <property type="project" value="TreeGrafter"/>
</dbReference>
<evidence type="ECO:0000313" key="7">
    <source>
        <dbReference type="Proteomes" id="UP000235114"/>
    </source>
</evidence>
<evidence type="ECO:0000313" key="4">
    <source>
        <dbReference type="EMBL" id="PLR82986.1"/>
    </source>
</evidence>
<evidence type="ECO:0000313" key="6">
    <source>
        <dbReference type="Proteomes" id="UP000234951"/>
    </source>
</evidence>
<reference evidence="4 6" key="1">
    <citation type="submission" date="2017-11" db="EMBL/GenBank/DDBJ databases">
        <title>Comparitive Functional Genomics of Dry Heat Resistant strains isolated from the Viking Spacecraft.</title>
        <authorList>
            <person name="Seuylemezian A."/>
            <person name="Cooper K."/>
            <person name="Vaishampayan P."/>
        </authorList>
    </citation>
    <scope>NUCLEOTIDE SEQUENCE [LARGE SCALE GENOMIC DNA]</scope>
    <source>
        <strain evidence="4 6">M4.6</strain>
    </source>
</reference>
<sequence>MEKLKLYIDGQWLEGREYEGLRSPYNQEVIAQIPLADNADVEAAISSAQKAATIMRNMTTLERSEILERVAELFQEKQEECALILAKENAKPLKSARAEILRTIETYKFASEEAKRIHGETIPLDAAKGGKGRFGYTKREPLGVIGAITPFNFPFNLTAHKLGPAFAAGNTVVLKPASQTPLSAFMTAKIFEEAGLPKGALNVITGKGRAIGDLIVTDPRVKMITFTGSVPVGMGIKNKSGLKRVTLELGSNAAVIVDSVSDLDSTVARCVEGSFNFAGQVCISVQRIYVRQDLFNTFVEKMIEYTKLLVLGDPRCEETDVSALIHPGETDRIESWVAEAEKAGATIAYGGKREGAVFQPTIIVNGGKDLSISCNEAFGPIVVVNSYDKWDEAINFVNDSDYGLQAGVYTTNIQKAFDAVERLEVGGVIINDIPSFRVDHMPYGGVKNSGVGKEGVKYSTEEMTELKFVSFKL</sequence>
<gene>
    <name evidence="4" type="ORF">CU635_10965</name>
    <name evidence="5" type="ORF">CVD25_10235</name>
</gene>
<dbReference type="OrthoDB" id="9762913at2"/>
<evidence type="ECO:0000313" key="5">
    <source>
        <dbReference type="EMBL" id="PLR97010.1"/>
    </source>
</evidence>
<comment type="similarity">
    <text evidence="1">Belongs to the aldehyde dehydrogenase family.</text>
</comment>
<dbReference type="PANTHER" id="PTHR42991:SF1">
    <property type="entry name" value="ALDEHYDE DEHYDROGENASE"/>
    <property type="match status" value="1"/>
</dbReference>
<dbReference type="Proteomes" id="UP000234951">
    <property type="component" value="Unassembled WGS sequence"/>
</dbReference>
<dbReference type="SUPFAM" id="SSF53720">
    <property type="entry name" value="ALDH-like"/>
    <property type="match status" value="1"/>
</dbReference>
<keyword evidence="2" id="KW-0560">Oxidoreductase</keyword>
<dbReference type="EMBL" id="PGVA01000024">
    <property type="protein sequence ID" value="PLR82986.1"/>
    <property type="molecule type" value="Genomic_DNA"/>
</dbReference>
<reference evidence="5 7" key="2">
    <citation type="submission" date="2017-12" db="EMBL/GenBank/DDBJ databases">
        <title>Comparative Functional Genomics of Dry Heat Resistant strains isolated from the Viking Spacecraft.</title>
        <authorList>
            <person name="Seuylemezian A."/>
            <person name="Cooper K."/>
            <person name="Vaishampayan P."/>
        </authorList>
    </citation>
    <scope>NUCLEOTIDE SEQUENCE [LARGE SCALE GENOMIC DNA]</scope>
    <source>
        <strain evidence="5 7">ATCC 29669</strain>
    </source>
</reference>
<dbReference type="FunFam" id="3.40.605.10:FF:000007">
    <property type="entry name" value="NAD/NADP-dependent betaine aldehyde dehydrogenase"/>
    <property type="match status" value="1"/>
</dbReference>
<protein>
    <submittedName>
        <fullName evidence="4">Aldehyde dehydrogenase</fullName>
    </submittedName>
</protein>
<comment type="caution">
    <text evidence="4">The sequence shown here is derived from an EMBL/GenBank/DDBJ whole genome shotgun (WGS) entry which is preliminary data.</text>
</comment>
<accession>A0A2N5GMA1</accession>
<dbReference type="EMBL" id="PGVD01000028">
    <property type="protein sequence ID" value="PLR97010.1"/>
    <property type="molecule type" value="Genomic_DNA"/>
</dbReference>
<dbReference type="InterPro" id="IPR051020">
    <property type="entry name" value="ALDH-related_metabolic_enz"/>
</dbReference>
<dbReference type="InterPro" id="IPR016161">
    <property type="entry name" value="Ald_DH/histidinol_DH"/>
</dbReference>
<feature type="domain" description="Aldehyde dehydrogenase" evidence="3">
    <location>
        <begin position="21"/>
        <end position="469"/>
    </location>
</feature>
<dbReference type="InterPro" id="IPR016162">
    <property type="entry name" value="Ald_DH_N"/>
</dbReference>
<dbReference type="InterPro" id="IPR016163">
    <property type="entry name" value="Ald_DH_C"/>
</dbReference>
<organism evidence="4 6">
    <name type="scientific">Bacillus canaveralius</name>
    <dbReference type="NCBI Taxonomy" id="1403243"/>
    <lineage>
        <taxon>Bacteria</taxon>
        <taxon>Bacillati</taxon>
        <taxon>Bacillota</taxon>
        <taxon>Bacilli</taxon>
        <taxon>Bacillales</taxon>
        <taxon>Bacillaceae</taxon>
        <taxon>Bacillus</taxon>
    </lineage>
</organism>
<proteinExistence type="inferred from homology"/>
<dbReference type="InterPro" id="IPR015590">
    <property type="entry name" value="Aldehyde_DH_dom"/>
</dbReference>
<dbReference type="Pfam" id="PF00171">
    <property type="entry name" value="Aldedh"/>
    <property type="match status" value="1"/>
</dbReference>